<evidence type="ECO:0008006" key="3">
    <source>
        <dbReference type="Google" id="ProtNLM"/>
    </source>
</evidence>
<accession>A0A174EI08</accession>
<name>A0A174EI08_9FIRM</name>
<dbReference type="Gene3D" id="3.40.50.1110">
    <property type="entry name" value="SGNH hydrolase"/>
    <property type="match status" value="1"/>
</dbReference>
<dbReference type="InterPro" id="IPR036514">
    <property type="entry name" value="SGNH_hydro_sf"/>
</dbReference>
<dbReference type="AlphaFoldDB" id="A0A174EI08"/>
<dbReference type="RefSeq" id="WP_055058427.1">
    <property type="nucleotide sequence ID" value="NZ_CYZP01000024.1"/>
</dbReference>
<organism evidence="1 2">
    <name type="scientific">Blautia obeum</name>
    <dbReference type="NCBI Taxonomy" id="40520"/>
    <lineage>
        <taxon>Bacteria</taxon>
        <taxon>Bacillati</taxon>
        <taxon>Bacillota</taxon>
        <taxon>Clostridia</taxon>
        <taxon>Lachnospirales</taxon>
        <taxon>Lachnospiraceae</taxon>
        <taxon>Blautia</taxon>
    </lineage>
</organism>
<evidence type="ECO:0000313" key="1">
    <source>
        <dbReference type="EMBL" id="CUO36166.1"/>
    </source>
</evidence>
<reference evidence="1 2" key="1">
    <citation type="submission" date="2015-09" db="EMBL/GenBank/DDBJ databases">
        <authorList>
            <consortium name="Pathogen Informatics"/>
        </authorList>
    </citation>
    <scope>NUCLEOTIDE SEQUENCE [LARGE SCALE GENOMIC DNA]</scope>
    <source>
        <strain evidence="1 2">2789STDY5834861</strain>
    </source>
</reference>
<gene>
    <name evidence="1" type="ORF">ERS852476_02641</name>
</gene>
<dbReference type="Proteomes" id="UP000095645">
    <property type="component" value="Unassembled WGS sequence"/>
</dbReference>
<proteinExistence type="predicted"/>
<evidence type="ECO:0000313" key="2">
    <source>
        <dbReference type="Proteomes" id="UP000095645"/>
    </source>
</evidence>
<sequence length="184" mass="20887">MRILMLGNSFTTANHMPDMLDELTGAEIVQHTRGGARLAEQLNPKTKMGKRTQEALQNEKWDFVILQEMSNGPITSKACFLENAEKLCEKIRENGAKPVFYATWAYQRGGKKLETFGMDYDEMYQKLYEAYHLAADRNHTLIADVGKKFYELSDKVNLYADDGCHPNEKGSQIAAEIIAEVLMN</sequence>
<dbReference type="SUPFAM" id="SSF52266">
    <property type="entry name" value="SGNH hydrolase"/>
    <property type="match status" value="1"/>
</dbReference>
<protein>
    <recommendedName>
        <fullName evidence="3">SGNH/GDSL hydrolase family protein</fullName>
    </recommendedName>
</protein>
<dbReference type="CDD" id="cd00229">
    <property type="entry name" value="SGNH_hydrolase"/>
    <property type="match status" value="1"/>
</dbReference>
<dbReference type="EMBL" id="CYZP01000024">
    <property type="protein sequence ID" value="CUO36166.1"/>
    <property type="molecule type" value="Genomic_DNA"/>
</dbReference>